<name>K6VRI8_9MICO</name>
<keyword evidence="5 7" id="KW-1133">Transmembrane helix</keyword>
<reference evidence="9 10" key="1">
    <citation type="submission" date="2012-08" db="EMBL/GenBank/DDBJ databases">
        <title>Whole genome shotgun sequence of Austwickia chelonae NBRC 105200.</title>
        <authorList>
            <person name="Yoshida I."/>
            <person name="Hosoyama A."/>
            <person name="Tsuchikane K."/>
            <person name="Katsumata H."/>
            <person name="Ando Y."/>
            <person name="Ohji S."/>
            <person name="Hamada M."/>
            <person name="Tamura T."/>
            <person name="Yamazoe A."/>
            <person name="Yamazaki S."/>
            <person name="Fujita N."/>
        </authorList>
    </citation>
    <scope>NUCLEOTIDE SEQUENCE [LARGE SCALE GENOMIC DNA]</scope>
    <source>
        <strain evidence="9 10">NBRC 105200</strain>
    </source>
</reference>
<dbReference type="GO" id="GO:0005886">
    <property type="term" value="C:plasma membrane"/>
    <property type="evidence" value="ECO:0007669"/>
    <property type="project" value="UniProtKB-SubCell"/>
</dbReference>
<feature type="transmembrane region" description="Helical" evidence="7">
    <location>
        <begin position="262"/>
        <end position="285"/>
    </location>
</feature>
<feature type="transmembrane region" description="Helical" evidence="7">
    <location>
        <begin position="66"/>
        <end position="92"/>
    </location>
</feature>
<comment type="caution">
    <text evidence="9">The sequence shown here is derived from an EMBL/GenBank/DDBJ whole genome shotgun (WGS) entry which is preliminary data.</text>
</comment>
<dbReference type="Pfam" id="PF00528">
    <property type="entry name" value="BPD_transp_1"/>
    <property type="match status" value="1"/>
</dbReference>
<keyword evidence="3" id="KW-1003">Cell membrane</keyword>
<accession>K6VRI8</accession>
<evidence type="ECO:0000256" key="3">
    <source>
        <dbReference type="ARBA" id="ARBA00022475"/>
    </source>
</evidence>
<comment type="similarity">
    <text evidence="7">Belongs to the binding-protein-dependent transport system permease family.</text>
</comment>
<evidence type="ECO:0000256" key="6">
    <source>
        <dbReference type="ARBA" id="ARBA00023136"/>
    </source>
</evidence>
<evidence type="ECO:0000256" key="1">
    <source>
        <dbReference type="ARBA" id="ARBA00004651"/>
    </source>
</evidence>
<dbReference type="eggNOG" id="COG1175">
    <property type="taxonomic scope" value="Bacteria"/>
</dbReference>
<evidence type="ECO:0000313" key="10">
    <source>
        <dbReference type="Proteomes" id="UP000008495"/>
    </source>
</evidence>
<evidence type="ECO:0000259" key="8">
    <source>
        <dbReference type="PROSITE" id="PS50928"/>
    </source>
</evidence>
<feature type="transmembrane region" description="Helical" evidence="7">
    <location>
        <begin position="154"/>
        <end position="180"/>
    </location>
</feature>
<dbReference type="CDD" id="cd06261">
    <property type="entry name" value="TM_PBP2"/>
    <property type="match status" value="1"/>
</dbReference>
<comment type="subcellular location">
    <subcellularLocation>
        <location evidence="1 7">Cell membrane</location>
        <topology evidence="1 7">Multi-pass membrane protein</topology>
    </subcellularLocation>
</comment>
<dbReference type="PANTHER" id="PTHR30193">
    <property type="entry name" value="ABC TRANSPORTER PERMEASE PROTEIN"/>
    <property type="match status" value="1"/>
</dbReference>
<dbReference type="AlphaFoldDB" id="K6VRI8"/>
<dbReference type="STRING" id="100225.SAMN05421595_0481"/>
<gene>
    <name evidence="9" type="ORF">AUCHE_08_02130</name>
</gene>
<dbReference type="Gene3D" id="1.10.3720.10">
    <property type="entry name" value="MetI-like"/>
    <property type="match status" value="1"/>
</dbReference>
<feature type="transmembrane region" description="Helical" evidence="7">
    <location>
        <begin position="201"/>
        <end position="225"/>
    </location>
</feature>
<dbReference type="SUPFAM" id="SSF161098">
    <property type="entry name" value="MetI-like"/>
    <property type="match status" value="1"/>
</dbReference>
<evidence type="ECO:0000256" key="5">
    <source>
        <dbReference type="ARBA" id="ARBA00022989"/>
    </source>
</evidence>
<organism evidence="9 10">
    <name type="scientific">Austwickia chelonae NBRC 105200</name>
    <dbReference type="NCBI Taxonomy" id="1184607"/>
    <lineage>
        <taxon>Bacteria</taxon>
        <taxon>Bacillati</taxon>
        <taxon>Actinomycetota</taxon>
        <taxon>Actinomycetes</taxon>
        <taxon>Micrococcales</taxon>
        <taxon>Dermatophilaceae</taxon>
        <taxon>Austwickia</taxon>
    </lineage>
</organism>
<keyword evidence="4 7" id="KW-0812">Transmembrane</keyword>
<dbReference type="GO" id="GO:0055085">
    <property type="term" value="P:transmembrane transport"/>
    <property type="evidence" value="ECO:0007669"/>
    <property type="project" value="InterPro"/>
</dbReference>
<feature type="domain" description="ABC transmembrane type-1" evidence="8">
    <location>
        <begin position="67"/>
        <end position="281"/>
    </location>
</feature>
<dbReference type="PROSITE" id="PS50928">
    <property type="entry name" value="ABC_TM1"/>
    <property type="match status" value="1"/>
</dbReference>
<dbReference type="Proteomes" id="UP000008495">
    <property type="component" value="Unassembled WGS sequence"/>
</dbReference>
<dbReference type="SUPFAM" id="SSF160964">
    <property type="entry name" value="MalF N-terminal region-like"/>
    <property type="match status" value="1"/>
</dbReference>
<dbReference type="InterPro" id="IPR000515">
    <property type="entry name" value="MetI-like"/>
</dbReference>
<evidence type="ECO:0000256" key="4">
    <source>
        <dbReference type="ARBA" id="ARBA00022692"/>
    </source>
</evidence>
<dbReference type="InterPro" id="IPR035906">
    <property type="entry name" value="MetI-like_sf"/>
</dbReference>
<feature type="transmembrane region" description="Helical" evidence="7">
    <location>
        <begin position="104"/>
        <end position="126"/>
    </location>
</feature>
<sequence length="290" mass="31711">MGIRQRRWTGLWYVAPSLIVITVVAIAPMVMSAGLSFSDYSGFDSPRFTGAANYEKLLDDPHFSAALVNTAIFTLIAVPLQTVIPMGIAALLVDTRWLLLNRMVRSVLFVPVVASLVLVGTVWQYMLAPGSGFFNTVLRRLGLASINFLGDPNTALFCVALVSVWKNLGYFLVIFYAGILDIPRELYEAAQVDGAGGWRQFLHITVPGLRPVVFLVTVLSTIWSFQVFDLVYAMTGGGPGGATSTIVMAVYESAYKSFDMGYASAMAMVLLMIIAAASAAQHLFFRRRDR</sequence>
<keyword evidence="2 7" id="KW-0813">Transport</keyword>
<dbReference type="PANTHER" id="PTHR30193:SF41">
    <property type="entry name" value="DIACETYLCHITOBIOSE UPTAKE SYSTEM PERMEASE PROTEIN NGCF"/>
    <property type="match status" value="1"/>
</dbReference>
<dbReference type="InterPro" id="IPR051393">
    <property type="entry name" value="ABC_transporter_permease"/>
</dbReference>
<protein>
    <submittedName>
        <fullName evidence="9">Putative ABC transporter permease protein</fullName>
    </submittedName>
</protein>
<evidence type="ECO:0000313" key="9">
    <source>
        <dbReference type="EMBL" id="GAB77970.1"/>
    </source>
</evidence>
<keyword evidence="6 7" id="KW-0472">Membrane</keyword>
<dbReference type="RefSeq" id="WP_006502724.1">
    <property type="nucleotide sequence ID" value="NZ_BAGZ01000008.1"/>
</dbReference>
<proteinExistence type="inferred from homology"/>
<feature type="transmembrane region" description="Helical" evidence="7">
    <location>
        <begin position="12"/>
        <end position="37"/>
    </location>
</feature>
<dbReference type="EMBL" id="BAGZ01000008">
    <property type="protein sequence ID" value="GAB77970.1"/>
    <property type="molecule type" value="Genomic_DNA"/>
</dbReference>
<evidence type="ECO:0000256" key="7">
    <source>
        <dbReference type="RuleBase" id="RU363032"/>
    </source>
</evidence>
<evidence type="ECO:0000256" key="2">
    <source>
        <dbReference type="ARBA" id="ARBA00022448"/>
    </source>
</evidence>
<keyword evidence="10" id="KW-1185">Reference proteome</keyword>